<organism evidence="2 3">
    <name type="scientific">Botryobasidium botryosum (strain FD-172 SS1)</name>
    <dbReference type="NCBI Taxonomy" id="930990"/>
    <lineage>
        <taxon>Eukaryota</taxon>
        <taxon>Fungi</taxon>
        <taxon>Dikarya</taxon>
        <taxon>Basidiomycota</taxon>
        <taxon>Agaricomycotina</taxon>
        <taxon>Agaricomycetes</taxon>
        <taxon>Cantharellales</taxon>
        <taxon>Botryobasidiaceae</taxon>
        <taxon>Botryobasidium</taxon>
    </lineage>
</organism>
<evidence type="ECO:0000256" key="1">
    <source>
        <dbReference type="SAM" id="MobiDB-lite"/>
    </source>
</evidence>
<dbReference type="STRING" id="930990.A0A067MQ09"/>
<proteinExistence type="predicted"/>
<evidence type="ECO:0000313" key="2">
    <source>
        <dbReference type="EMBL" id="KDQ13962.1"/>
    </source>
</evidence>
<dbReference type="OrthoDB" id="3158970at2759"/>
<dbReference type="AlphaFoldDB" id="A0A067MQ09"/>
<feature type="compositionally biased region" description="Low complexity" evidence="1">
    <location>
        <begin position="484"/>
        <end position="504"/>
    </location>
</feature>
<dbReference type="InParanoid" id="A0A067MQ09"/>
<keyword evidence="3" id="KW-1185">Reference proteome</keyword>
<reference evidence="3" key="1">
    <citation type="journal article" date="2014" name="Proc. Natl. Acad. Sci. U.S.A.">
        <title>Extensive sampling of basidiomycete genomes demonstrates inadequacy of the white-rot/brown-rot paradigm for wood decay fungi.</title>
        <authorList>
            <person name="Riley R."/>
            <person name="Salamov A.A."/>
            <person name="Brown D.W."/>
            <person name="Nagy L.G."/>
            <person name="Floudas D."/>
            <person name="Held B.W."/>
            <person name="Levasseur A."/>
            <person name="Lombard V."/>
            <person name="Morin E."/>
            <person name="Otillar R."/>
            <person name="Lindquist E.A."/>
            <person name="Sun H."/>
            <person name="LaButti K.M."/>
            <person name="Schmutz J."/>
            <person name="Jabbour D."/>
            <person name="Luo H."/>
            <person name="Baker S.E."/>
            <person name="Pisabarro A.G."/>
            <person name="Walton J.D."/>
            <person name="Blanchette R.A."/>
            <person name="Henrissat B."/>
            <person name="Martin F."/>
            <person name="Cullen D."/>
            <person name="Hibbett D.S."/>
            <person name="Grigoriev I.V."/>
        </authorList>
    </citation>
    <scope>NUCLEOTIDE SEQUENCE [LARGE SCALE GENOMIC DNA]</scope>
    <source>
        <strain evidence="3">FD-172 SS1</strain>
    </source>
</reference>
<feature type="compositionally biased region" description="Polar residues" evidence="1">
    <location>
        <begin position="736"/>
        <end position="753"/>
    </location>
</feature>
<feature type="compositionally biased region" description="Basic and acidic residues" evidence="1">
    <location>
        <begin position="755"/>
        <end position="774"/>
    </location>
</feature>
<protein>
    <recommendedName>
        <fullName evidence="4">F-box domain-containing protein</fullName>
    </recommendedName>
</protein>
<dbReference type="Proteomes" id="UP000027195">
    <property type="component" value="Unassembled WGS sequence"/>
</dbReference>
<feature type="region of interest" description="Disordered" evidence="1">
    <location>
        <begin position="628"/>
        <end position="669"/>
    </location>
</feature>
<feature type="compositionally biased region" description="Polar residues" evidence="1">
    <location>
        <begin position="628"/>
        <end position="637"/>
    </location>
</feature>
<name>A0A067MQ09_BOTB1</name>
<feature type="region of interest" description="Disordered" evidence="1">
    <location>
        <begin position="693"/>
        <end position="774"/>
    </location>
</feature>
<feature type="compositionally biased region" description="Polar residues" evidence="1">
    <location>
        <begin position="528"/>
        <end position="540"/>
    </location>
</feature>
<accession>A0A067MQ09</accession>
<sequence>MLATAEHYSSIARVCRAWERSIEFHPYWIRACALLDPLWTSSVFTNLQQNSRGLGARTAVPQQFSLSLFNFILNTSCLPCRINNPTTSVGVNNTHRVERSHYNDLIRCCKAHRARDFCGVCLKDAVVRSFIQPPPDEDGRYGLLQCVAEVDAEARYAAGIELNEDTQSFPRIVATCTLCRHYAVTNHLRLFAPHIRYQEDTHIRRIIDEFVDFGEGGVRGVMEGIEECIWLKNWTRYEQLWKEAVASQRLIAYSNGYDVDGDACLDVSRSPSPSSRSSPSSVLSHASSSSIRTIALNDWARNRVLDGCWIAPLDMYQWHLQMQGAIQRGLSAGYDFGIMAAHHPLDLIRDGESRGRLGRNSSFHPHPQQIRCAVPPTRVLHSAQRAFEQNMRTMLLPPMANFVRRLVIECEAGNMDVCSYASSISFETLIGRHALGGPECWMDGYNWNFSSSVPPRGREDSPSNETDTTDADTDMGHKTESTITSDPHSDTSTRPSPSSTLHTSPSPPPPLSLPGDKEISPSAPPTVPSQETDSVTTSKSYTRDASVPSPPAPAMRVIHPIPHLPINPHGVGSFARSIVENLWREATAGLYICQCKICLRTARAANGVIAKEQDWVQLHEQELALSTRDTYSDTGTDGQLLDEDDQDMVDEDDEEDDEAEEEEGEYGTDYDLAAQGFADHPQFRLMPLKMPSSVSSDVDMGVATATNSPMPYDLDIKNTDGGGGGGDVSAKVGAKTSPSRTSSVGSTDSQASGRRSRDPEELDGREAGRKRVKT</sequence>
<feature type="region of interest" description="Disordered" evidence="1">
    <location>
        <begin position="452"/>
        <end position="554"/>
    </location>
</feature>
<gene>
    <name evidence="2" type="ORF">BOTBODRAFT_132833</name>
</gene>
<feature type="compositionally biased region" description="Acidic residues" evidence="1">
    <location>
        <begin position="640"/>
        <end position="668"/>
    </location>
</feature>
<dbReference type="HOGENOM" id="CLU_017207_0_0_1"/>
<evidence type="ECO:0000313" key="3">
    <source>
        <dbReference type="Proteomes" id="UP000027195"/>
    </source>
</evidence>
<dbReference type="EMBL" id="KL198040">
    <property type="protein sequence ID" value="KDQ13962.1"/>
    <property type="molecule type" value="Genomic_DNA"/>
</dbReference>
<evidence type="ECO:0008006" key="4">
    <source>
        <dbReference type="Google" id="ProtNLM"/>
    </source>
</evidence>